<gene>
    <name evidence="2" type="ordered locus">Tpau_0681</name>
</gene>
<dbReference type="InterPro" id="IPR007466">
    <property type="entry name" value="Peptidyl-Arg-deiminase_porph"/>
</dbReference>
<evidence type="ECO:0000313" key="2">
    <source>
        <dbReference type="EMBL" id="ADG77318.1"/>
    </source>
</evidence>
<dbReference type="PANTHER" id="PTHR31377">
    <property type="entry name" value="AGMATINE DEIMINASE-RELATED"/>
    <property type="match status" value="1"/>
</dbReference>
<keyword evidence="3" id="KW-1185">Reference proteome</keyword>
<reference evidence="2 3" key="2">
    <citation type="journal article" date="2011" name="Stand. Genomic Sci.">
        <title>Complete genome sequence of Tsukamurella paurometabola type strain (no. 33).</title>
        <authorList>
            <person name="Munk A.C."/>
            <person name="Lapidus A."/>
            <person name="Lucas S."/>
            <person name="Nolan M."/>
            <person name="Tice H."/>
            <person name="Cheng J.F."/>
            <person name="Del Rio T.G."/>
            <person name="Goodwin L."/>
            <person name="Pitluck S."/>
            <person name="Liolios K."/>
            <person name="Huntemann M."/>
            <person name="Ivanova N."/>
            <person name="Mavromatis K."/>
            <person name="Mikhailova N."/>
            <person name="Pati A."/>
            <person name="Chen A."/>
            <person name="Palaniappan K."/>
            <person name="Tapia R."/>
            <person name="Han C."/>
            <person name="Land M."/>
            <person name="Hauser L."/>
            <person name="Chang Y.J."/>
            <person name="Jeffries C.D."/>
            <person name="Brettin T."/>
            <person name="Yasawong M."/>
            <person name="Brambilla E.M."/>
            <person name="Rohde M."/>
            <person name="Sikorski J."/>
            <person name="Goker M."/>
            <person name="Detter J.C."/>
            <person name="Woyke T."/>
            <person name="Bristow J."/>
            <person name="Eisen J.A."/>
            <person name="Markowitz V."/>
            <person name="Hugenholtz P."/>
            <person name="Kyrpides N.C."/>
            <person name="Klenk H.P."/>
        </authorList>
    </citation>
    <scope>NUCLEOTIDE SEQUENCE [LARGE SCALE GENOMIC DNA]</scope>
    <source>
        <strain evidence="3">ATCC 8368 / DSM 20162 / CCUG 35730 / CIP 100753 / JCM 10117 / KCTC 9821 / NBRC 16120 / NCIMB 702349 / NCTC 13040</strain>
    </source>
</reference>
<dbReference type="Proteomes" id="UP000001213">
    <property type="component" value="Chromosome"/>
</dbReference>
<dbReference type="Gene3D" id="3.75.10.10">
    <property type="entry name" value="L-arginine/glycine Amidinotransferase, Chain A"/>
    <property type="match status" value="1"/>
</dbReference>
<dbReference type="Pfam" id="PF04371">
    <property type="entry name" value="PAD_porph"/>
    <property type="match status" value="1"/>
</dbReference>
<dbReference type="eggNOG" id="COG2957">
    <property type="taxonomic scope" value="Bacteria"/>
</dbReference>
<dbReference type="GO" id="GO:0004668">
    <property type="term" value="F:protein-arginine deiminase activity"/>
    <property type="evidence" value="ECO:0007669"/>
    <property type="project" value="InterPro"/>
</dbReference>
<dbReference type="KEGG" id="tpr:Tpau_0681"/>
<organism evidence="2 3">
    <name type="scientific">Tsukamurella paurometabola (strain ATCC 8368 / DSM 20162 / CCUG 35730 / CIP 100753 / JCM 10117 / KCTC 9821 / NBRC 16120 / NCIMB 702349 / NCTC 13040)</name>
    <name type="common">Corynebacterium paurometabolum</name>
    <dbReference type="NCBI Taxonomy" id="521096"/>
    <lineage>
        <taxon>Bacteria</taxon>
        <taxon>Bacillati</taxon>
        <taxon>Actinomycetota</taxon>
        <taxon>Actinomycetes</taxon>
        <taxon>Mycobacteriales</taxon>
        <taxon>Tsukamurellaceae</taxon>
        <taxon>Tsukamurella</taxon>
    </lineage>
</organism>
<keyword evidence="1 2" id="KW-0378">Hydrolase</keyword>
<reference evidence="3" key="1">
    <citation type="submission" date="2010-03" db="EMBL/GenBank/DDBJ databases">
        <title>The complete chromosome of Tsukamurella paurometabola DSM 20162.</title>
        <authorList>
            <consortium name="US DOE Joint Genome Institute (JGI-PGF)"/>
            <person name="Lucas S."/>
            <person name="Copeland A."/>
            <person name="Lapidus A."/>
            <person name="Glavina del Rio T."/>
            <person name="Dalin E."/>
            <person name="Tice H."/>
            <person name="Bruce D."/>
            <person name="Goodwin L."/>
            <person name="Pitluck S."/>
            <person name="Kyrpides N."/>
            <person name="Mavromatis K."/>
            <person name="Ivanova N."/>
            <person name="Mikhailova N."/>
            <person name="Munk A.C."/>
            <person name="Brettin T."/>
            <person name="Detter J.C."/>
            <person name="Tapia R."/>
            <person name="Han C."/>
            <person name="Larimer F."/>
            <person name="Land M."/>
            <person name="Hauser L."/>
            <person name="Markowitz V."/>
            <person name="Cheng J.-F."/>
            <person name="Hugenholtz P."/>
            <person name="Woyke T."/>
            <person name="Wu D."/>
            <person name="Jando M."/>
            <person name="Brambilla E."/>
            <person name="Klenk H.-P."/>
            <person name="Eisen J.A."/>
        </authorList>
    </citation>
    <scope>NUCLEOTIDE SEQUENCE [LARGE SCALE GENOMIC DNA]</scope>
    <source>
        <strain evidence="3">ATCC 8368 / DSM 20162 / CCUG 35730 / CIP 100753 / JCM 10117 / KCTC 9821 / NBRC 16120 / NCIMB 702349 / NCTC 13040</strain>
    </source>
</reference>
<proteinExistence type="predicted"/>
<accession>D5UT31</accession>
<protein>
    <submittedName>
        <fullName evidence="2">Agmatine deiminase</fullName>
        <ecNumber evidence="2">3.5.3.12</ecNumber>
    </submittedName>
</protein>
<dbReference type="HOGENOM" id="CLU_037682_1_0_11"/>
<dbReference type="PANTHER" id="PTHR31377:SF0">
    <property type="entry name" value="AGMATINE DEIMINASE-RELATED"/>
    <property type="match status" value="1"/>
</dbReference>
<dbReference type="GO" id="GO:0009446">
    <property type="term" value="P:putrescine biosynthetic process"/>
    <property type="evidence" value="ECO:0007669"/>
    <property type="project" value="InterPro"/>
</dbReference>
<dbReference type="STRING" id="521096.Tpau_0681"/>
<dbReference type="RefSeq" id="WP_013125359.1">
    <property type="nucleotide sequence ID" value="NC_014158.1"/>
</dbReference>
<evidence type="ECO:0000313" key="3">
    <source>
        <dbReference type="Proteomes" id="UP000001213"/>
    </source>
</evidence>
<evidence type="ECO:0000256" key="1">
    <source>
        <dbReference type="ARBA" id="ARBA00022801"/>
    </source>
</evidence>
<dbReference type="AlphaFoldDB" id="D5UT31"/>
<sequence>MTTMPAEWSPHARTWMAFPVANSTFGAEGSTPLGRARTAWARVAATIARYEPVTMVAAPGDEAVATSLLPDDVTVVTQPLDDAWIRDTGPTFVTDDAGTDGILLRAVDWTFNGWGAQSWAAWENDARLGRRVADLAGAPVHDSSMVTEGGGFHIDGRGSVLLTDTVQLDPARNPGWTREDVEREIHLHLGTTHAIWLPRGLSRDYDEFGTRGHVDIVAAFTPGGQVLLHRQDDPAHPDHEVTRALRRVLEESTDATGHPLRILDLPAPSTLRDAEGEWVDYSYINHYVCNGAVILCAFGDPDADERAREILRSCYPDRTVELVDARDVFAFGGGIHCITQQQPRTPHA</sequence>
<name>D5UT31_TSUPD</name>
<dbReference type="EC" id="3.5.3.12" evidence="2"/>
<dbReference type="SUPFAM" id="SSF55909">
    <property type="entry name" value="Pentein"/>
    <property type="match status" value="1"/>
</dbReference>
<dbReference type="EMBL" id="CP001966">
    <property type="protein sequence ID" value="ADG77318.1"/>
    <property type="molecule type" value="Genomic_DNA"/>
</dbReference>
<dbReference type="GO" id="GO:0047632">
    <property type="term" value="F:agmatine deiminase activity"/>
    <property type="evidence" value="ECO:0007669"/>
    <property type="project" value="UniProtKB-EC"/>
</dbReference>